<dbReference type="Pfam" id="PF21374">
    <property type="entry name" value="WsaF_N"/>
    <property type="match status" value="1"/>
</dbReference>
<dbReference type="InterPro" id="IPR055050">
    <property type="entry name" value="WsaF_C"/>
</dbReference>
<evidence type="ECO:0000256" key="1">
    <source>
        <dbReference type="SAM" id="MobiDB-lite"/>
    </source>
</evidence>
<evidence type="ECO:0000259" key="3">
    <source>
        <dbReference type="Pfam" id="PF22772"/>
    </source>
</evidence>
<evidence type="ECO:0000313" key="5">
    <source>
        <dbReference type="Proteomes" id="UP001501288"/>
    </source>
</evidence>
<keyword evidence="5" id="KW-1185">Reference proteome</keyword>
<proteinExistence type="predicted"/>
<feature type="domain" description="WsaF N-terminal" evidence="2">
    <location>
        <begin position="119"/>
        <end position="194"/>
    </location>
</feature>
<dbReference type="Gene3D" id="3.40.50.11090">
    <property type="match status" value="1"/>
</dbReference>
<reference evidence="4 5" key="1">
    <citation type="journal article" date="2019" name="Int. J. Syst. Evol. Microbiol.">
        <title>The Global Catalogue of Microorganisms (GCM) 10K type strain sequencing project: providing services to taxonomists for standard genome sequencing and annotation.</title>
        <authorList>
            <consortium name="The Broad Institute Genomics Platform"/>
            <consortium name="The Broad Institute Genome Sequencing Center for Infectious Disease"/>
            <person name="Wu L."/>
            <person name="Ma J."/>
        </authorList>
    </citation>
    <scope>NUCLEOTIDE SEQUENCE [LARGE SCALE GENOMIC DNA]</scope>
    <source>
        <strain evidence="4 5">JCM 14588</strain>
    </source>
</reference>
<organism evidence="4 5">
    <name type="scientific">Dermacoccus barathri</name>
    <dbReference type="NCBI Taxonomy" id="322601"/>
    <lineage>
        <taxon>Bacteria</taxon>
        <taxon>Bacillati</taxon>
        <taxon>Actinomycetota</taxon>
        <taxon>Actinomycetes</taxon>
        <taxon>Micrococcales</taxon>
        <taxon>Dermacoccaceae</taxon>
        <taxon>Dermacoccus</taxon>
    </lineage>
</organism>
<sequence length="411" mass="44182">MMKSARRTLGNLKHKTDQERRRKKAEQTALTDPTARPFLGLNEYSLALDPIQFTSARPSVNAIFLSAKAGSMFAGSRSALIAAASMAALCGRPLRVISLDPLRANDVDAITTIVGKQAPSVEVSVVDALHDVVEACSADTWLATHFTTAHCLDNLCRRGVLDPERIVYLIQDYEPSFLPAGTDYFLARSTYHAGFIPLVNSLPLANHLQRAEAITVNPGAVFAPALDVTQLEKSASQPCNAAPTVFFYARPNKPRNMFNLGVSSLMVAADLLEDHDEKTQFVGVGAEFASVQLSPRHTLVSEGQLGWDAYFVRLAQGRVLLSLQATPHPSHPPLDMVAMGRQAVTNEVLGGTRNELHPRLTATEADPESLGVAVAQAVTSGDVVRAFDSEFVASLGGDFEACVAHALEQVG</sequence>
<feature type="region of interest" description="Disordered" evidence="1">
    <location>
        <begin position="1"/>
        <end position="32"/>
    </location>
</feature>
<comment type="caution">
    <text evidence="4">The sequence shown here is derived from an EMBL/GenBank/DDBJ whole genome shotgun (WGS) entry which is preliminary data.</text>
</comment>
<dbReference type="InterPro" id="IPR048510">
    <property type="entry name" value="WsaF_N"/>
</dbReference>
<dbReference type="Proteomes" id="UP001501288">
    <property type="component" value="Unassembled WGS sequence"/>
</dbReference>
<feature type="domain" description="WsaF C-terminal" evidence="3">
    <location>
        <begin position="244"/>
        <end position="372"/>
    </location>
</feature>
<dbReference type="Gene3D" id="3.40.50.2000">
    <property type="entry name" value="Glycogen Phosphorylase B"/>
    <property type="match status" value="1"/>
</dbReference>
<evidence type="ECO:0000313" key="4">
    <source>
        <dbReference type="EMBL" id="GAA1533620.1"/>
    </source>
</evidence>
<dbReference type="EMBL" id="BAAANV010000015">
    <property type="protein sequence ID" value="GAA1533620.1"/>
    <property type="molecule type" value="Genomic_DNA"/>
</dbReference>
<accession>A0ABN2B6V1</accession>
<dbReference type="Pfam" id="PF22772">
    <property type="entry name" value="WsaF_C"/>
    <property type="match status" value="1"/>
</dbReference>
<dbReference type="RefSeq" id="WP_346029575.1">
    <property type="nucleotide sequence ID" value="NZ_BAAANV010000015.1"/>
</dbReference>
<protein>
    <submittedName>
        <fullName evidence="4">Uncharacterized protein</fullName>
    </submittedName>
</protein>
<name>A0ABN2B6V1_9MICO</name>
<gene>
    <name evidence="4" type="ORF">GCM10009762_04860</name>
</gene>
<evidence type="ECO:0000259" key="2">
    <source>
        <dbReference type="Pfam" id="PF21374"/>
    </source>
</evidence>